<dbReference type="PANTHER" id="PTHR37814:SF1">
    <property type="entry name" value="MEMBRANE PROTEIN"/>
    <property type="match status" value="1"/>
</dbReference>
<evidence type="ECO:0000313" key="3">
    <source>
        <dbReference type="Proteomes" id="UP000241639"/>
    </source>
</evidence>
<keyword evidence="1" id="KW-1133">Transmembrane helix</keyword>
<feature type="transmembrane region" description="Helical" evidence="1">
    <location>
        <begin position="39"/>
        <end position="59"/>
    </location>
</feature>
<organism evidence="2 3">
    <name type="scientific">Desmospora activa DSM 45169</name>
    <dbReference type="NCBI Taxonomy" id="1121389"/>
    <lineage>
        <taxon>Bacteria</taxon>
        <taxon>Bacillati</taxon>
        <taxon>Bacillota</taxon>
        <taxon>Bacilli</taxon>
        <taxon>Bacillales</taxon>
        <taxon>Thermoactinomycetaceae</taxon>
        <taxon>Desmospora</taxon>
    </lineage>
</organism>
<feature type="transmembrane region" description="Helical" evidence="1">
    <location>
        <begin position="143"/>
        <end position="165"/>
    </location>
</feature>
<feature type="transmembrane region" description="Helical" evidence="1">
    <location>
        <begin position="185"/>
        <end position="207"/>
    </location>
</feature>
<feature type="transmembrane region" description="Helical" evidence="1">
    <location>
        <begin position="266"/>
        <end position="287"/>
    </location>
</feature>
<dbReference type="Proteomes" id="UP000241639">
    <property type="component" value="Unassembled WGS sequence"/>
</dbReference>
<evidence type="ECO:0000313" key="2">
    <source>
        <dbReference type="EMBL" id="PTM57506.1"/>
    </source>
</evidence>
<name>A0A2T4Z6J6_9BACL</name>
<accession>A0A2T4Z6J6</accession>
<keyword evidence="1" id="KW-0472">Membrane</keyword>
<dbReference type="RefSeq" id="WP_107724405.1">
    <property type="nucleotide sequence ID" value="NZ_PZZP01000001.1"/>
</dbReference>
<keyword evidence="1" id="KW-0812">Transmembrane</keyword>
<feature type="transmembrane region" description="Helical" evidence="1">
    <location>
        <begin position="7"/>
        <end position="27"/>
    </location>
</feature>
<evidence type="ECO:0000256" key="1">
    <source>
        <dbReference type="SAM" id="Phobius"/>
    </source>
</evidence>
<feature type="transmembrane region" description="Helical" evidence="1">
    <location>
        <begin position="219"/>
        <end position="239"/>
    </location>
</feature>
<dbReference type="EMBL" id="PZZP01000001">
    <property type="protein sequence ID" value="PTM57506.1"/>
    <property type="molecule type" value="Genomic_DNA"/>
</dbReference>
<dbReference type="PANTHER" id="PTHR37814">
    <property type="entry name" value="CONSERVED MEMBRANE PROTEIN"/>
    <property type="match status" value="1"/>
</dbReference>
<protein>
    <submittedName>
        <fullName evidence="2">Putative membrane protein YkvI</fullName>
    </submittedName>
</protein>
<feature type="transmembrane region" description="Helical" evidence="1">
    <location>
        <begin position="118"/>
        <end position="136"/>
    </location>
</feature>
<dbReference type="AlphaFoldDB" id="A0A2T4Z6J6"/>
<feature type="transmembrane region" description="Helical" evidence="1">
    <location>
        <begin position="92"/>
        <end position="112"/>
    </location>
</feature>
<sequence length="349" mass="37828">MVLHERWLTATRVGFTYIGTVVGAGFASGQEIMQFFTVYGAKGVLAILVVTGLFVWLGIRMMVMGAYLQATSYEAFNNYLFGRRWGRWMNGLVSLILFGVTTAMMSGTGALFQEQLGISFHLGVIATSLVALIVIMRGMDGILNVNALVVPLMFAFTMIVGVQGLQSEGWESLGAIHSFAREGHWALSAVTYVAFNLAMSQAVLVPLGGEIKDVKTLRMGGLMGGVGLGVMLLSCNFALSLKTPMVLGMEIPIALVIATLGEGMKYFFLAVMWGEIFTTLIGNVYGLAAHFEQRVSLSLHSLMGAIFILGYLCSLIGFPVLVGKIYPLFGVLGMAVLVLLAWRRYPQYP</sequence>
<gene>
    <name evidence="2" type="ORF">C8J48_0054</name>
</gene>
<feature type="transmembrane region" description="Helical" evidence="1">
    <location>
        <begin position="299"/>
        <end position="319"/>
    </location>
</feature>
<proteinExistence type="predicted"/>
<comment type="caution">
    <text evidence="2">The sequence shown here is derived from an EMBL/GenBank/DDBJ whole genome shotgun (WGS) entry which is preliminary data.</text>
</comment>
<reference evidence="2 3" key="1">
    <citation type="submission" date="2018-04" db="EMBL/GenBank/DDBJ databases">
        <title>Genomic Encyclopedia of Archaeal and Bacterial Type Strains, Phase II (KMG-II): from individual species to whole genera.</title>
        <authorList>
            <person name="Goeker M."/>
        </authorList>
    </citation>
    <scope>NUCLEOTIDE SEQUENCE [LARGE SCALE GENOMIC DNA]</scope>
    <source>
        <strain evidence="2 3">DSM 45169</strain>
    </source>
</reference>
<dbReference type="OrthoDB" id="4424890at2"/>
<dbReference type="InterPro" id="IPR038728">
    <property type="entry name" value="YkvI-like"/>
</dbReference>
<feature type="transmembrane region" description="Helical" evidence="1">
    <location>
        <begin position="325"/>
        <end position="342"/>
    </location>
</feature>
<keyword evidence="3" id="KW-1185">Reference proteome</keyword>